<dbReference type="OrthoDB" id="9804955at2"/>
<name>E9SC24_RUMAL</name>
<sequence>MVNNSHRRGHIKAVHKIQTAMMLGFAILVMAAVVAVMVLSVNKTDTVLKNKVVSMTSSLSVQMKLNLESYMNRMETIATLAFGEEESYTYDATSPDNDEYDAINTEKVISDKLFNLCIMENFVDYGIVYRNNRTVGKISNGSMSLFGEHMFEDLSAMITNQRLHDGWFTGYEGDFRRIYYVKQVHKNAVLFISFYANELSGVFDNPETLAGMQIELVDGNYNTLYSKNGNEVGTPLKSEIRERIEGHDSATAMDNDYLVSVNKCNDWYVVCYIPTQQILAEKNVMKRYIYMVGVIAMVLAATLGMYLSWLLTKPVKAMVSELDNKASTDRLTGILNKLTFEELAGTTLQNSLDSERRAMVILDIDDFKRVNDTLGHAAGDKLLAGTGGVLRQVFSDDDYLGRIGGDEFCVLVNTASKDDDEFIAHIKERCEALNKAFHDNSTAAEYGYQVTASIGAALYPKDGKSFEELYSACDKAMYRAKKSGKDGFTFYDGESGDAE</sequence>
<keyword evidence="4" id="KW-1185">Reference proteome</keyword>
<dbReference type="EMBL" id="ADKM02000075">
    <property type="protein sequence ID" value="EGC03216.1"/>
    <property type="molecule type" value="Genomic_DNA"/>
</dbReference>
<feature type="domain" description="GGDEF" evidence="2">
    <location>
        <begin position="355"/>
        <end position="493"/>
    </location>
</feature>
<protein>
    <submittedName>
        <fullName evidence="3">Diguanylate cyclase (GGDEF) domain protein</fullName>
    </submittedName>
</protein>
<dbReference type="RefSeq" id="WP_002849435.1">
    <property type="nucleotide sequence ID" value="NZ_ADKM02000075.1"/>
</dbReference>
<dbReference type="CDD" id="cd01949">
    <property type="entry name" value="GGDEF"/>
    <property type="match status" value="1"/>
</dbReference>
<gene>
    <name evidence="3" type="ORF">CUS_6841</name>
</gene>
<dbReference type="InterPro" id="IPR043128">
    <property type="entry name" value="Rev_trsase/Diguanyl_cyclase"/>
</dbReference>
<dbReference type="PANTHER" id="PTHR46663:SF3">
    <property type="entry name" value="SLL0267 PROTEIN"/>
    <property type="match status" value="1"/>
</dbReference>
<evidence type="ECO:0000313" key="3">
    <source>
        <dbReference type="EMBL" id="EGC03216.1"/>
    </source>
</evidence>
<accession>E9SC24</accession>
<dbReference type="InterPro" id="IPR052163">
    <property type="entry name" value="DGC-Regulatory_Protein"/>
</dbReference>
<dbReference type="NCBIfam" id="TIGR00254">
    <property type="entry name" value="GGDEF"/>
    <property type="match status" value="1"/>
</dbReference>
<feature type="transmembrane region" description="Helical" evidence="1">
    <location>
        <begin position="20"/>
        <end position="41"/>
    </location>
</feature>
<dbReference type="SMART" id="SM00267">
    <property type="entry name" value="GGDEF"/>
    <property type="match status" value="1"/>
</dbReference>
<dbReference type="Pfam" id="PF00990">
    <property type="entry name" value="GGDEF"/>
    <property type="match status" value="1"/>
</dbReference>
<dbReference type="Proteomes" id="UP000004259">
    <property type="component" value="Unassembled WGS sequence"/>
</dbReference>
<dbReference type="eggNOG" id="COG2199">
    <property type="taxonomic scope" value="Bacteria"/>
</dbReference>
<evidence type="ECO:0000259" key="2">
    <source>
        <dbReference type="PROSITE" id="PS50887"/>
    </source>
</evidence>
<dbReference type="PANTHER" id="PTHR46663">
    <property type="entry name" value="DIGUANYLATE CYCLASE DGCT-RELATED"/>
    <property type="match status" value="1"/>
</dbReference>
<dbReference type="Gene3D" id="3.30.70.270">
    <property type="match status" value="1"/>
</dbReference>
<comment type="caution">
    <text evidence="3">The sequence shown here is derived from an EMBL/GenBank/DDBJ whole genome shotgun (WGS) entry which is preliminary data.</text>
</comment>
<dbReference type="SUPFAM" id="SSF55073">
    <property type="entry name" value="Nucleotide cyclase"/>
    <property type="match status" value="1"/>
</dbReference>
<dbReference type="PROSITE" id="PS50887">
    <property type="entry name" value="GGDEF"/>
    <property type="match status" value="1"/>
</dbReference>
<keyword evidence="1" id="KW-0812">Transmembrane</keyword>
<dbReference type="STRING" id="246199.CUS_6841"/>
<organism evidence="3 4">
    <name type="scientific">Ruminococcus albus 8</name>
    <dbReference type="NCBI Taxonomy" id="246199"/>
    <lineage>
        <taxon>Bacteria</taxon>
        <taxon>Bacillati</taxon>
        <taxon>Bacillota</taxon>
        <taxon>Clostridia</taxon>
        <taxon>Eubacteriales</taxon>
        <taxon>Oscillospiraceae</taxon>
        <taxon>Ruminococcus</taxon>
    </lineage>
</organism>
<proteinExistence type="predicted"/>
<dbReference type="AlphaFoldDB" id="E9SC24"/>
<dbReference type="InterPro" id="IPR029787">
    <property type="entry name" value="Nucleotide_cyclase"/>
</dbReference>
<keyword evidence="1" id="KW-1133">Transmembrane helix</keyword>
<evidence type="ECO:0000313" key="4">
    <source>
        <dbReference type="Proteomes" id="UP000004259"/>
    </source>
</evidence>
<dbReference type="InterPro" id="IPR000160">
    <property type="entry name" value="GGDEF_dom"/>
</dbReference>
<reference evidence="3 4" key="1">
    <citation type="submission" date="2011-02" db="EMBL/GenBank/DDBJ databases">
        <authorList>
            <person name="Nelson K.E."/>
            <person name="Sutton G."/>
            <person name="Torralba M."/>
            <person name="Durkin S."/>
            <person name="Harkins D."/>
            <person name="Montgomery R."/>
            <person name="Ziemer C."/>
            <person name="Klaassens E."/>
            <person name="Ocuiv P."/>
            <person name="Morrison M."/>
        </authorList>
    </citation>
    <scope>NUCLEOTIDE SEQUENCE [LARGE SCALE GENOMIC DNA]</scope>
    <source>
        <strain evidence="3 4">8</strain>
    </source>
</reference>
<keyword evidence="1" id="KW-0472">Membrane</keyword>
<evidence type="ECO:0000256" key="1">
    <source>
        <dbReference type="SAM" id="Phobius"/>
    </source>
</evidence>
<feature type="transmembrane region" description="Helical" evidence="1">
    <location>
        <begin position="288"/>
        <end position="311"/>
    </location>
</feature>